<dbReference type="EMBL" id="RXGB01014088">
    <property type="protein sequence ID" value="TMW83069.1"/>
    <property type="molecule type" value="Genomic_DNA"/>
</dbReference>
<accession>A0A6N2AMS7</accession>
<feature type="non-terminal residue" evidence="2">
    <location>
        <position position="83"/>
    </location>
</feature>
<protein>
    <submittedName>
        <fullName evidence="2">Uncharacterized protein</fullName>
    </submittedName>
</protein>
<sequence length="83" mass="9574">MEIQILESPHEYVQKEQSPIITTTTNDSDYDFQDPPIPINNRGKEKVDTCSSSPKKKSRRTISHIQNKSPPRVISKQRCHDPK</sequence>
<gene>
    <name evidence="2" type="ORF">EJD97_003093</name>
</gene>
<evidence type="ECO:0000256" key="1">
    <source>
        <dbReference type="SAM" id="MobiDB-lite"/>
    </source>
</evidence>
<organism evidence="2">
    <name type="scientific">Solanum chilense</name>
    <name type="common">Tomato</name>
    <name type="synonym">Lycopersicon chilense</name>
    <dbReference type="NCBI Taxonomy" id="4083"/>
    <lineage>
        <taxon>Eukaryota</taxon>
        <taxon>Viridiplantae</taxon>
        <taxon>Streptophyta</taxon>
        <taxon>Embryophyta</taxon>
        <taxon>Tracheophyta</taxon>
        <taxon>Spermatophyta</taxon>
        <taxon>Magnoliopsida</taxon>
        <taxon>eudicotyledons</taxon>
        <taxon>Gunneridae</taxon>
        <taxon>Pentapetalae</taxon>
        <taxon>asterids</taxon>
        <taxon>lamiids</taxon>
        <taxon>Solanales</taxon>
        <taxon>Solanaceae</taxon>
        <taxon>Solanoideae</taxon>
        <taxon>Solaneae</taxon>
        <taxon>Solanum</taxon>
        <taxon>Solanum subgen. Lycopersicon</taxon>
    </lineage>
</organism>
<reference evidence="2" key="1">
    <citation type="submission" date="2019-05" db="EMBL/GenBank/DDBJ databases">
        <title>The de novo reference genome and transcriptome assemblies of the wild tomato species Solanum chilense.</title>
        <authorList>
            <person name="Stam R."/>
            <person name="Nosenko T."/>
            <person name="Hoerger A.C."/>
            <person name="Stephan W."/>
            <person name="Seidel M.A."/>
            <person name="Kuhn J.M.M."/>
            <person name="Haberer G."/>
            <person name="Tellier A."/>
        </authorList>
    </citation>
    <scope>NUCLEOTIDE SEQUENCE</scope>
    <source>
        <tissue evidence="2">Mature leaves</tissue>
    </source>
</reference>
<feature type="region of interest" description="Disordered" evidence="1">
    <location>
        <begin position="1"/>
        <end position="83"/>
    </location>
</feature>
<evidence type="ECO:0000313" key="2">
    <source>
        <dbReference type="EMBL" id="TMW83069.1"/>
    </source>
</evidence>
<comment type="caution">
    <text evidence="2">The sequence shown here is derived from an EMBL/GenBank/DDBJ whole genome shotgun (WGS) entry which is preliminary data.</text>
</comment>
<proteinExistence type="predicted"/>
<name>A0A6N2AMS7_SOLCI</name>
<feature type="compositionally biased region" description="Polar residues" evidence="1">
    <location>
        <begin position="15"/>
        <end position="27"/>
    </location>
</feature>
<dbReference type="AlphaFoldDB" id="A0A6N2AMS7"/>